<organism evidence="3 4">
    <name type="scientific">Hyphobacterium vulgare</name>
    <dbReference type="NCBI Taxonomy" id="1736751"/>
    <lineage>
        <taxon>Bacteria</taxon>
        <taxon>Pseudomonadati</taxon>
        <taxon>Pseudomonadota</taxon>
        <taxon>Alphaproteobacteria</taxon>
        <taxon>Maricaulales</taxon>
        <taxon>Maricaulaceae</taxon>
        <taxon>Hyphobacterium</taxon>
    </lineage>
</organism>
<keyword evidence="1" id="KW-0812">Transmembrane</keyword>
<keyword evidence="1" id="KW-0472">Membrane</keyword>
<evidence type="ECO:0000256" key="1">
    <source>
        <dbReference type="SAM" id="Phobius"/>
    </source>
</evidence>
<dbReference type="SMART" id="SM00421">
    <property type="entry name" value="HTH_LUXR"/>
    <property type="match status" value="1"/>
</dbReference>
<dbReference type="InterPro" id="IPR036388">
    <property type="entry name" value="WH-like_DNA-bd_sf"/>
</dbReference>
<dbReference type="RefSeq" id="WP_343163943.1">
    <property type="nucleotide sequence ID" value="NZ_JBHRSV010000001.1"/>
</dbReference>
<keyword evidence="4" id="KW-1185">Reference proteome</keyword>
<dbReference type="Gene3D" id="1.10.10.10">
    <property type="entry name" value="Winged helix-like DNA-binding domain superfamily/Winged helix DNA-binding domain"/>
    <property type="match status" value="1"/>
</dbReference>
<reference evidence="4" key="1">
    <citation type="journal article" date="2019" name="Int. J. Syst. Evol. Microbiol.">
        <title>The Global Catalogue of Microorganisms (GCM) 10K type strain sequencing project: providing services to taxonomists for standard genome sequencing and annotation.</title>
        <authorList>
            <consortium name="The Broad Institute Genomics Platform"/>
            <consortium name="The Broad Institute Genome Sequencing Center for Infectious Disease"/>
            <person name="Wu L."/>
            <person name="Ma J."/>
        </authorList>
    </citation>
    <scope>NUCLEOTIDE SEQUENCE [LARGE SCALE GENOMIC DNA]</scope>
    <source>
        <strain evidence="4">KCTC 52487</strain>
    </source>
</reference>
<dbReference type="SUPFAM" id="SSF46894">
    <property type="entry name" value="C-terminal effector domain of the bipartite response regulators"/>
    <property type="match status" value="1"/>
</dbReference>
<proteinExistence type="predicted"/>
<feature type="transmembrane region" description="Helical" evidence="1">
    <location>
        <begin position="36"/>
        <end position="60"/>
    </location>
</feature>
<dbReference type="InterPro" id="IPR000792">
    <property type="entry name" value="Tscrpt_reg_LuxR_C"/>
</dbReference>
<feature type="transmembrane region" description="Helical" evidence="1">
    <location>
        <begin position="12"/>
        <end position="30"/>
    </location>
</feature>
<dbReference type="Proteomes" id="UP001595379">
    <property type="component" value="Unassembled WGS sequence"/>
</dbReference>
<protein>
    <submittedName>
        <fullName evidence="3">Helix-turn-helix transcriptional regulator</fullName>
    </submittedName>
</protein>
<feature type="domain" description="HTH luxR-type" evidence="2">
    <location>
        <begin position="100"/>
        <end position="157"/>
    </location>
</feature>
<accession>A0ABV6ZUF0</accession>
<name>A0ABV6ZUF0_9PROT</name>
<evidence type="ECO:0000259" key="2">
    <source>
        <dbReference type="SMART" id="SM00421"/>
    </source>
</evidence>
<evidence type="ECO:0000313" key="3">
    <source>
        <dbReference type="EMBL" id="MFC2925062.1"/>
    </source>
</evidence>
<dbReference type="EMBL" id="JBHRSV010000001">
    <property type="protein sequence ID" value="MFC2925062.1"/>
    <property type="molecule type" value="Genomic_DNA"/>
</dbReference>
<gene>
    <name evidence="3" type="ORF">ACFOOR_02975</name>
</gene>
<evidence type="ECO:0000313" key="4">
    <source>
        <dbReference type="Proteomes" id="UP001595379"/>
    </source>
</evidence>
<sequence length="165" mass="17907">MPEDRSRWTTRAGGVLFALIALFIATDLVTDGGEGVGWLHLVLESVALVSAAVGAFALLVNFQRTRTDLAAARAEALRWQGENRTLVRGLGAAITGQFGRWGFTPAETEIGLFLMKGFSHAEIAALRGTSERTVREQSRALYRKAGLTGRTELSAFFLEDLLPGR</sequence>
<comment type="caution">
    <text evidence="3">The sequence shown here is derived from an EMBL/GenBank/DDBJ whole genome shotgun (WGS) entry which is preliminary data.</text>
</comment>
<keyword evidence="1" id="KW-1133">Transmembrane helix</keyword>
<dbReference type="InterPro" id="IPR016032">
    <property type="entry name" value="Sig_transdc_resp-reg_C-effctor"/>
</dbReference>